<keyword evidence="1" id="KW-0862">Zinc</keyword>
<dbReference type="PROSITE" id="PS50089">
    <property type="entry name" value="ZF_RING_2"/>
    <property type="match status" value="1"/>
</dbReference>
<accession>A0A8H8RPC2</accession>
<evidence type="ECO:0000256" key="1">
    <source>
        <dbReference type="PROSITE-ProRule" id="PRU00175"/>
    </source>
</evidence>
<feature type="compositionally biased region" description="Basic and acidic residues" evidence="2">
    <location>
        <begin position="698"/>
        <end position="716"/>
    </location>
</feature>
<feature type="compositionally biased region" description="Basic and acidic residues" evidence="2">
    <location>
        <begin position="751"/>
        <end position="765"/>
    </location>
</feature>
<dbReference type="Proteomes" id="UP000462212">
    <property type="component" value="Unassembled WGS sequence"/>
</dbReference>
<feature type="domain" description="RING-type" evidence="3">
    <location>
        <begin position="28"/>
        <end position="64"/>
    </location>
</feature>
<evidence type="ECO:0000313" key="5">
    <source>
        <dbReference type="Proteomes" id="UP000462212"/>
    </source>
</evidence>
<feature type="compositionally biased region" description="Basic and acidic residues" evidence="2">
    <location>
        <begin position="652"/>
        <end position="662"/>
    </location>
</feature>
<dbReference type="PANTHER" id="PTHR15439:SF26">
    <property type="entry name" value="VAD-4"/>
    <property type="match status" value="1"/>
</dbReference>
<feature type="compositionally biased region" description="Basic and acidic residues" evidence="2">
    <location>
        <begin position="585"/>
        <end position="611"/>
    </location>
</feature>
<dbReference type="AlphaFoldDB" id="A0A8H8RPC2"/>
<feature type="compositionally biased region" description="Gly residues" evidence="2">
    <location>
        <begin position="369"/>
        <end position="379"/>
    </location>
</feature>
<dbReference type="GO" id="GO:0005634">
    <property type="term" value="C:nucleus"/>
    <property type="evidence" value="ECO:0007669"/>
    <property type="project" value="TreeGrafter"/>
</dbReference>
<gene>
    <name evidence="4" type="ORF">LSUB1_G004733</name>
</gene>
<feature type="region of interest" description="Disordered" evidence="2">
    <location>
        <begin position="137"/>
        <end position="204"/>
    </location>
</feature>
<feature type="compositionally biased region" description="Basic and acidic residues" evidence="2">
    <location>
        <begin position="819"/>
        <end position="871"/>
    </location>
</feature>
<dbReference type="InterPro" id="IPR001841">
    <property type="entry name" value="Znf_RING"/>
</dbReference>
<keyword evidence="1" id="KW-0863">Zinc-finger</keyword>
<protein>
    <recommendedName>
        <fullName evidence="3">RING-type domain-containing protein</fullName>
    </recommendedName>
</protein>
<dbReference type="GO" id="GO:0061630">
    <property type="term" value="F:ubiquitin protein ligase activity"/>
    <property type="evidence" value="ECO:0007669"/>
    <property type="project" value="InterPro"/>
</dbReference>
<feature type="compositionally biased region" description="Basic residues" evidence="2">
    <location>
        <begin position="717"/>
        <end position="727"/>
    </location>
</feature>
<proteinExistence type="predicted"/>
<comment type="caution">
    <text evidence="4">The sequence shown here is derived from an EMBL/GenBank/DDBJ whole genome shotgun (WGS) entry which is preliminary data.</text>
</comment>
<feature type="compositionally biased region" description="Basic and acidic residues" evidence="2">
    <location>
        <begin position="632"/>
        <end position="643"/>
    </location>
</feature>
<evidence type="ECO:0000313" key="4">
    <source>
        <dbReference type="EMBL" id="TVY39289.1"/>
    </source>
</evidence>
<sequence length="960" mass="105515">MSASTTTAAQAELIDSLTQDEIPIKLRCAICSRLAVNAFRLPCCEQAICESCQSTLPSSCPVCEHTPVSAEDCKPNKSLRTTIKVFLRTEEKKREAARLKEAKASPPATPLVVETPALVDPTPAEIIKDAPPAEIQAEEATPAEQIEQAPAKPADEVPAAQQDIPHQSIEEIAPGQESMEDGDVDKTEEKAENDAKDGEGVSQTPAFGAGMGFDPSVAGGFPGMGFGGDMTQMMQMMAMQNGMGAGGFGNFPMMGMPGMGMDPMSMQNAMMNGGGFGANGMGMNMGMGMAGFDGGMGTGFNNGWNGQQNWNVGTDNFNHPNAAAMGHGDYGSNNSGYSSHSAGYNQSNYGRGNHHNDYSQGYRGRGRGRGGYSRGGYGYGSNEAFSQQYPQQFGSGQQRNGPISETGSIPTGPKADATPAPAGNTDEFGREIRPKSEGAEDSTPKNDSNTEGQNGDKGTENAIVIEGPSEFTEEAATVLDLGDKGMAIQTLEDNDASYAQEYNSGFNSVNSYGAARGGFAQNHSRGGNFGAMQPPNVKPVDVPINAPTGPKAMRAADARGRGFPIAGHASSRPNTVERTSVPPEQSEKEGRDRERTRSPSRDRDRSPSLEKRRSRSRSREKHHRRHRHRSASRSEDERDSERRRDRRRERRRREEEEGGRGDEGDEVVDDTKTERIEDNRSRSASPSEFKRASHRSRRDRDKYREREKASDRDHKSSSHKHRSNHRSHRDDRSRSRDRDRDREHRHRHSRRGSEELKVETEKVVKQETGVAKTPAEPEAAPRRPSAMSNGFGGIEIKGASSRNKSISISEDIRIPTGPRQDRISSAARDRERERPSSARHRHNEEAPHHSSRRDSGRDRDRERERGKENQSEKPQLSSAPPVQDPHTLEREKRNRERLLKEAQRMAGLTAGMGGRKHSRDEGDDVRKGRKKGRRGGMVTGDDEEARLARLEAERENARWN</sequence>
<name>A0A8H8RPC2_9HELO</name>
<dbReference type="Gene3D" id="3.30.40.10">
    <property type="entry name" value="Zinc/RING finger domain, C3HC4 (zinc finger)"/>
    <property type="match status" value="1"/>
</dbReference>
<feature type="compositionally biased region" description="Low complexity" evidence="2">
    <location>
        <begin position="385"/>
        <end position="398"/>
    </location>
</feature>
<keyword evidence="1" id="KW-0479">Metal-binding</keyword>
<dbReference type="GO" id="GO:0006511">
    <property type="term" value="P:ubiquitin-dependent protein catabolic process"/>
    <property type="evidence" value="ECO:0007669"/>
    <property type="project" value="TreeGrafter"/>
</dbReference>
<keyword evidence="5" id="KW-1185">Reference proteome</keyword>
<dbReference type="InterPro" id="IPR033489">
    <property type="entry name" value="RBBP6"/>
</dbReference>
<dbReference type="GO" id="GO:0016567">
    <property type="term" value="P:protein ubiquitination"/>
    <property type="evidence" value="ECO:0007669"/>
    <property type="project" value="InterPro"/>
</dbReference>
<evidence type="ECO:0000256" key="2">
    <source>
        <dbReference type="SAM" id="MobiDB-lite"/>
    </source>
</evidence>
<dbReference type="GO" id="GO:0008270">
    <property type="term" value="F:zinc ion binding"/>
    <property type="evidence" value="ECO:0007669"/>
    <property type="project" value="UniProtKB-KW"/>
</dbReference>
<feature type="compositionally biased region" description="Basic and acidic residues" evidence="2">
    <location>
        <begin position="886"/>
        <end position="903"/>
    </location>
</feature>
<feature type="compositionally biased region" description="Basic and acidic residues" evidence="2">
    <location>
        <begin position="427"/>
        <end position="444"/>
    </location>
</feature>
<dbReference type="OrthoDB" id="106784at2759"/>
<dbReference type="GO" id="GO:0006397">
    <property type="term" value="P:mRNA processing"/>
    <property type="evidence" value="ECO:0007669"/>
    <property type="project" value="InterPro"/>
</dbReference>
<feature type="compositionally biased region" description="Basic residues" evidence="2">
    <location>
        <begin position="612"/>
        <end position="631"/>
    </location>
</feature>
<feature type="compositionally biased region" description="Polar residues" evidence="2">
    <location>
        <begin position="399"/>
        <end position="409"/>
    </location>
</feature>
<feature type="region of interest" description="Disordered" evidence="2">
    <location>
        <begin position="525"/>
        <end position="945"/>
    </location>
</feature>
<reference evidence="4 5" key="1">
    <citation type="submission" date="2018-05" db="EMBL/GenBank/DDBJ databases">
        <title>Genome sequencing and assembly of the regulated plant pathogen Lachnellula willkommii and related sister species for the development of diagnostic species identification markers.</title>
        <authorList>
            <person name="Giroux E."/>
            <person name="Bilodeau G."/>
        </authorList>
    </citation>
    <scope>NUCLEOTIDE SEQUENCE [LARGE SCALE GENOMIC DNA]</scope>
    <source>
        <strain evidence="4 5">CBS 197.66</strain>
    </source>
</reference>
<feature type="compositionally biased region" description="Basic and acidic residues" evidence="2">
    <location>
        <begin position="184"/>
        <end position="199"/>
    </location>
</feature>
<dbReference type="SUPFAM" id="SSF57850">
    <property type="entry name" value="RING/U-box"/>
    <property type="match status" value="1"/>
</dbReference>
<evidence type="ECO:0000259" key="3">
    <source>
        <dbReference type="PROSITE" id="PS50089"/>
    </source>
</evidence>
<dbReference type="PANTHER" id="PTHR15439">
    <property type="entry name" value="RETINOBLASTOMA-BINDING PROTEIN 6"/>
    <property type="match status" value="1"/>
</dbReference>
<feature type="region of interest" description="Disordered" evidence="2">
    <location>
        <begin position="337"/>
        <end position="460"/>
    </location>
</feature>
<feature type="compositionally biased region" description="Low complexity" evidence="2">
    <location>
        <begin position="774"/>
        <end position="786"/>
    </location>
</feature>
<dbReference type="InterPro" id="IPR013083">
    <property type="entry name" value="Znf_RING/FYVE/PHD"/>
</dbReference>
<organism evidence="4 5">
    <name type="scientific">Lachnellula subtilissima</name>
    <dbReference type="NCBI Taxonomy" id="602034"/>
    <lineage>
        <taxon>Eukaryota</taxon>
        <taxon>Fungi</taxon>
        <taxon>Dikarya</taxon>
        <taxon>Ascomycota</taxon>
        <taxon>Pezizomycotina</taxon>
        <taxon>Leotiomycetes</taxon>
        <taxon>Helotiales</taxon>
        <taxon>Lachnaceae</taxon>
        <taxon>Lachnellula</taxon>
    </lineage>
</organism>
<feature type="compositionally biased region" description="Basic and acidic residues" evidence="2">
    <location>
        <begin position="728"/>
        <end position="742"/>
    </location>
</feature>
<dbReference type="EMBL" id="QGMJ01000236">
    <property type="protein sequence ID" value="TVY39289.1"/>
    <property type="molecule type" value="Genomic_DNA"/>
</dbReference>
<feature type="compositionally biased region" description="Basic and acidic residues" evidence="2">
    <location>
        <begin position="669"/>
        <end position="681"/>
    </location>
</feature>
<dbReference type="CDD" id="cd16620">
    <property type="entry name" value="vRING-HC-C4C4_RBBP6"/>
    <property type="match status" value="1"/>
</dbReference>